<feature type="domain" description="Cyclic nucleotide-binding" evidence="2">
    <location>
        <begin position="374"/>
        <end position="416"/>
    </location>
</feature>
<dbReference type="RefSeq" id="XP_002503437.1">
    <property type="nucleotide sequence ID" value="XM_002503391.1"/>
</dbReference>
<dbReference type="InterPro" id="IPR018490">
    <property type="entry name" value="cNMP-bd_dom_sf"/>
</dbReference>
<proteinExistence type="predicted"/>
<gene>
    <name evidence="3" type="ORF">MICPUN_59756</name>
</gene>
<dbReference type="Proteomes" id="UP000002009">
    <property type="component" value="Chromosome 7"/>
</dbReference>
<feature type="region of interest" description="Disordered" evidence="1">
    <location>
        <begin position="472"/>
        <end position="495"/>
    </location>
</feature>
<dbReference type="EMBL" id="CP001328">
    <property type="protein sequence ID" value="ACO64695.1"/>
    <property type="molecule type" value="Genomic_DNA"/>
</dbReference>
<dbReference type="GeneID" id="8245085"/>
<dbReference type="AlphaFoldDB" id="C1E9K7"/>
<dbReference type="InParanoid" id="C1E9K7"/>
<feature type="compositionally biased region" description="Gly residues" evidence="1">
    <location>
        <begin position="481"/>
        <end position="490"/>
    </location>
</feature>
<organism evidence="3 4">
    <name type="scientific">Micromonas commoda (strain RCC299 / NOUM17 / CCMP2709)</name>
    <name type="common">Picoplanktonic green alga</name>
    <dbReference type="NCBI Taxonomy" id="296587"/>
    <lineage>
        <taxon>Eukaryota</taxon>
        <taxon>Viridiplantae</taxon>
        <taxon>Chlorophyta</taxon>
        <taxon>Mamiellophyceae</taxon>
        <taxon>Mamiellales</taxon>
        <taxon>Mamiellaceae</taxon>
        <taxon>Micromonas</taxon>
    </lineage>
</organism>
<reference evidence="3 4" key="1">
    <citation type="journal article" date="2009" name="Science">
        <title>Green evolution and dynamic adaptations revealed by genomes of the marine picoeukaryotes Micromonas.</title>
        <authorList>
            <person name="Worden A.Z."/>
            <person name="Lee J.H."/>
            <person name="Mock T."/>
            <person name="Rouze P."/>
            <person name="Simmons M.P."/>
            <person name="Aerts A.L."/>
            <person name="Allen A.E."/>
            <person name="Cuvelier M.L."/>
            <person name="Derelle E."/>
            <person name="Everett M.V."/>
            <person name="Foulon E."/>
            <person name="Grimwood J."/>
            <person name="Gundlach H."/>
            <person name="Henrissat B."/>
            <person name="Napoli C."/>
            <person name="McDonald S.M."/>
            <person name="Parker M.S."/>
            <person name="Rombauts S."/>
            <person name="Salamov A."/>
            <person name="Von Dassow P."/>
            <person name="Badger J.H."/>
            <person name="Coutinho P.M."/>
            <person name="Demir E."/>
            <person name="Dubchak I."/>
            <person name="Gentemann C."/>
            <person name="Eikrem W."/>
            <person name="Gready J.E."/>
            <person name="John U."/>
            <person name="Lanier W."/>
            <person name="Lindquist E.A."/>
            <person name="Lucas S."/>
            <person name="Mayer K.F."/>
            <person name="Moreau H."/>
            <person name="Not F."/>
            <person name="Otillar R."/>
            <person name="Panaud O."/>
            <person name="Pangilinan J."/>
            <person name="Paulsen I."/>
            <person name="Piegu B."/>
            <person name="Poliakov A."/>
            <person name="Robbens S."/>
            <person name="Schmutz J."/>
            <person name="Toulza E."/>
            <person name="Wyss T."/>
            <person name="Zelensky A."/>
            <person name="Zhou K."/>
            <person name="Armbrust E.V."/>
            <person name="Bhattacharya D."/>
            <person name="Goodenough U.W."/>
            <person name="Van de Peer Y."/>
            <person name="Grigoriev I.V."/>
        </authorList>
    </citation>
    <scope>NUCLEOTIDE SEQUENCE [LARGE SCALE GENOMIC DNA]</scope>
    <source>
        <strain evidence="4">RCC299 / NOUM17</strain>
    </source>
</reference>
<keyword evidence="4" id="KW-1185">Reference proteome</keyword>
<feature type="compositionally biased region" description="Basic and acidic residues" evidence="1">
    <location>
        <begin position="42"/>
        <end position="57"/>
    </location>
</feature>
<protein>
    <recommendedName>
        <fullName evidence="2">Cyclic nucleotide-binding domain-containing protein</fullName>
    </recommendedName>
</protein>
<feature type="region of interest" description="Disordered" evidence="1">
    <location>
        <begin position="97"/>
        <end position="121"/>
    </location>
</feature>
<feature type="region of interest" description="Disordered" evidence="1">
    <location>
        <begin position="23"/>
        <end position="65"/>
    </location>
</feature>
<dbReference type="PROSITE" id="PS50042">
    <property type="entry name" value="CNMP_BINDING_3"/>
    <property type="match status" value="2"/>
</dbReference>
<feature type="domain" description="Cyclic nucleotide-binding" evidence="2">
    <location>
        <begin position="219"/>
        <end position="264"/>
    </location>
</feature>
<dbReference type="InterPro" id="IPR000595">
    <property type="entry name" value="cNMP-bd_dom"/>
</dbReference>
<dbReference type="Gene3D" id="2.60.120.10">
    <property type="entry name" value="Jelly Rolls"/>
    <property type="match status" value="2"/>
</dbReference>
<feature type="compositionally biased region" description="Basic and acidic residues" evidence="1">
    <location>
        <begin position="651"/>
        <end position="662"/>
    </location>
</feature>
<evidence type="ECO:0000259" key="2">
    <source>
        <dbReference type="PROSITE" id="PS50042"/>
    </source>
</evidence>
<feature type="region of interest" description="Disordered" evidence="1">
    <location>
        <begin position="424"/>
        <end position="459"/>
    </location>
</feature>
<evidence type="ECO:0000313" key="3">
    <source>
        <dbReference type="EMBL" id="ACO64695.1"/>
    </source>
</evidence>
<dbReference type="PANTHER" id="PTHR23011:SF28">
    <property type="entry name" value="CYCLIC NUCLEOTIDE-BINDING DOMAIN CONTAINING PROTEIN"/>
    <property type="match status" value="1"/>
</dbReference>
<feature type="compositionally biased region" description="Acidic residues" evidence="1">
    <location>
        <begin position="278"/>
        <end position="289"/>
    </location>
</feature>
<evidence type="ECO:0000313" key="4">
    <source>
        <dbReference type="Proteomes" id="UP000002009"/>
    </source>
</evidence>
<dbReference type="KEGG" id="mis:MICPUN_59756"/>
<dbReference type="SUPFAM" id="SSF51206">
    <property type="entry name" value="cAMP-binding domain-like"/>
    <property type="match status" value="2"/>
</dbReference>
<accession>C1E9K7</accession>
<name>C1E9K7_MICCC</name>
<dbReference type="InterPro" id="IPR014710">
    <property type="entry name" value="RmlC-like_jellyroll"/>
</dbReference>
<feature type="region of interest" description="Disordered" evidence="1">
    <location>
        <begin position="689"/>
        <end position="716"/>
    </location>
</feature>
<feature type="compositionally biased region" description="Low complexity" evidence="1">
    <location>
        <begin position="633"/>
        <end position="649"/>
    </location>
</feature>
<sequence>MDQEPPPRIVAEKPAPVPAWRDGFALLIDPGDPDFAPPPPPPEDRSKLSTDELRRAGMSELSTSASTAMSALALAGERATAAAKGFRTAFANQRLAAARARSTNEDEDEDEDEGDGARERPMEARIVHACFREAMRPKLRGRSAKAAARNAISRALARWRKGHHACFDAWREFALAAGHMKRRGEDAKRHEHALDAPAHSRTDEETEGLYELVNGSCDLFGECARYEAVELCRRARLERFSAGQTLLNPGDPDDKVFIPIAGSVSAWIDADVDGRGDGDDEEDEEEDEFKGERGRRRRRRVAKTFVPGRSFGVPARAAAPPHRHAFVADVDAWCVTISPGDCGGTEWEPFDVTVRKRVDFLCRIPGLFDATLVELEALARHAEERRYEPGLALVNQGQECRGAYFILSGTVAIIRRIRIDNRKTTGRQPEEERIDEPDAPVPDHLRSALPDAAKANDRRRVVRARVGAAMLTRDGDRGDGSGDSPGGDSPGGDSDVVDVQLRVVGSLGVVGGGDYFDRPAPCACFAVARGAKPVAALFIACKHLAKIFSPKAMERFRRGCHPAPADDALRKSLAAKEASEAANRAAWTGPDGTAIEGVEPVDPHEELRRNPLAYSDSDSDIEGDVDERRPDRPTLVPSSRRSLRPFLRQRGARDSDARDEAKENGRLVVGWPFHRDVYDPRSDSHRVGPSFGGGFSPCADKAKRGVQRRTTSTDPDASKLAEIRDVGLVAAKSKVITSPKNPTERKGSYYRKFLDDVASFDPRVTFAFDPSTASPEWKSHQEWTAFATRPRMLTKLEFQNQRVVRDRRASDARVERTRDDANRRGGVKKTAAVTIDGAMNDDSYDDDDATANAAKRWLGYRDDARPDGVRVFRPSDRTAVLDARDGVTVLAFRLACRSTLRRLQKRIDGRVSFEFGGYDIGKTHDADEACSTARSAAGVGRCVDDWREGKGDAGGDVGSDGAAVPSRSTSSCVCVCRLSDASRTCATTRDDLCALASKLCVESGVLSCVRWSGDSLLLFGDCDDPYVDDEEEIEYVSRHALNTALELRAFLVNYHVGKAKAQANGPPPGGWNDDDGDDMERQGDIAVGISIGSAFTVRRANSLHAVDGEVRDDACRLCDLASDDGGGVRCDAKMYPACKDTHTLVHAGAGTGIEETGHDRRRSAAFAGYRVVGDPFRGLGPKSGAGETAPRRHTARVPASVPYFNWREGASEARAPKSRGKVGGAAGRVLSEYLG</sequence>
<evidence type="ECO:0000256" key="1">
    <source>
        <dbReference type="SAM" id="MobiDB-lite"/>
    </source>
</evidence>
<feature type="compositionally biased region" description="Acidic residues" evidence="1">
    <location>
        <begin position="105"/>
        <end position="114"/>
    </location>
</feature>
<feature type="region of interest" description="Disordered" evidence="1">
    <location>
        <begin position="580"/>
        <end position="662"/>
    </location>
</feature>
<feature type="region of interest" description="Disordered" evidence="1">
    <location>
        <begin position="271"/>
        <end position="295"/>
    </location>
</feature>
<dbReference type="PANTHER" id="PTHR23011">
    <property type="entry name" value="CYCLIC NUCLEOTIDE-BINDING DOMAIN CONTAINING PROTEIN"/>
    <property type="match status" value="1"/>
</dbReference>